<name>A0ABD5XY89_9EURY</name>
<keyword evidence="1" id="KW-0472">Membrane</keyword>
<sequence>MSTPSETRGSPAESLLGVSRAVFGVPFRLQTYGNLAYLALQFPLGLAYFTTFVTLLALGAGLSVVLVGVPLLLGTLALATGVVRVEAVLADTLLSVDVRSRPVGIDLEEGVLAYAGTSSSTRGRTSGSRSCWRSCSSASSRSPC</sequence>
<dbReference type="InterPro" id="IPR025828">
    <property type="entry name" value="Put_sensor_dom"/>
</dbReference>
<feature type="transmembrane region" description="Helical" evidence="1">
    <location>
        <begin position="64"/>
        <end position="83"/>
    </location>
</feature>
<dbReference type="Pfam" id="PF13796">
    <property type="entry name" value="Sensor"/>
    <property type="match status" value="1"/>
</dbReference>
<reference evidence="3 4" key="1">
    <citation type="journal article" date="2019" name="Int. J. Syst. Evol. Microbiol.">
        <title>The Global Catalogue of Microorganisms (GCM) 10K type strain sequencing project: providing services to taxonomists for standard genome sequencing and annotation.</title>
        <authorList>
            <consortium name="The Broad Institute Genomics Platform"/>
            <consortium name="The Broad Institute Genome Sequencing Center for Infectious Disease"/>
            <person name="Wu L."/>
            <person name="Ma J."/>
        </authorList>
    </citation>
    <scope>NUCLEOTIDE SEQUENCE [LARGE SCALE GENOMIC DNA]</scope>
    <source>
        <strain evidence="3 4">DT92</strain>
    </source>
</reference>
<gene>
    <name evidence="3" type="ORF">ACFQRB_19385</name>
</gene>
<dbReference type="EMBL" id="JBHSZG010000008">
    <property type="protein sequence ID" value="MFC7138040.1"/>
    <property type="molecule type" value="Genomic_DNA"/>
</dbReference>
<dbReference type="AlphaFoldDB" id="A0ABD5XY89"/>
<feature type="domain" description="Putative sensor" evidence="2">
    <location>
        <begin position="37"/>
        <end position="113"/>
    </location>
</feature>
<accession>A0ABD5XY89</accession>
<keyword evidence="1" id="KW-0812">Transmembrane</keyword>
<proteinExistence type="predicted"/>
<keyword evidence="1" id="KW-1133">Transmembrane helix</keyword>
<evidence type="ECO:0000313" key="4">
    <source>
        <dbReference type="Proteomes" id="UP001596368"/>
    </source>
</evidence>
<comment type="caution">
    <text evidence="3">The sequence shown here is derived from an EMBL/GenBank/DDBJ whole genome shotgun (WGS) entry which is preliminary data.</text>
</comment>
<feature type="transmembrane region" description="Helical" evidence="1">
    <location>
        <begin position="35"/>
        <end position="58"/>
    </location>
</feature>
<organism evidence="3 4">
    <name type="scientific">Halobaculum litoreum</name>
    <dbReference type="NCBI Taxonomy" id="3031998"/>
    <lineage>
        <taxon>Archaea</taxon>
        <taxon>Methanobacteriati</taxon>
        <taxon>Methanobacteriota</taxon>
        <taxon>Stenosarchaea group</taxon>
        <taxon>Halobacteria</taxon>
        <taxon>Halobacteriales</taxon>
        <taxon>Haloferacaceae</taxon>
        <taxon>Halobaculum</taxon>
    </lineage>
</organism>
<evidence type="ECO:0000259" key="2">
    <source>
        <dbReference type="Pfam" id="PF13796"/>
    </source>
</evidence>
<dbReference type="Proteomes" id="UP001596368">
    <property type="component" value="Unassembled WGS sequence"/>
</dbReference>
<keyword evidence="4" id="KW-1185">Reference proteome</keyword>
<evidence type="ECO:0000256" key="1">
    <source>
        <dbReference type="SAM" id="Phobius"/>
    </source>
</evidence>
<evidence type="ECO:0000313" key="3">
    <source>
        <dbReference type="EMBL" id="MFC7138040.1"/>
    </source>
</evidence>
<protein>
    <submittedName>
        <fullName evidence="3">Sensor domain-containing protein</fullName>
    </submittedName>
</protein>